<dbReference type="EMBL" id="LSRP01000144">
    <property type="protein sequence ID" value="OJF90240.1"/>
    <property type="molecule type" value="Genomic_DNA"/>
</dbReference>
<organism evidence="2 3">
    <name type="scientific">Pararhizobium antarcticum</name>
    <dbReference type="NCBI Taxonomy" id="1798805"/>
    <lineage>
        <taxon>Bacteria</taxon>
        <taxon>Pseudomonadati</taxon>
        <taxon>Pseudomonadota</taxon>
        <taxon>Alphaproteobacteria</taxon>
        <taxon>Hyphomicrobiales</taxon>
        <taxon>Rhizobiaceae</taxon>
        <taxon>Rhizobium/Agrobacterium group</taxon>
        <taxon>Pararhizobium</taxon>
    </lineage>
</organism>
<dbReference type="InterPro" id="IPR008274">
    <property type="entry name" value="AldOxase/xan_DH_MoCoBD1"/>
</dbReference>
<evidence type="ECO:0000259" key="1">
    <source>
        <dbReference type="SMART" id="SM01008"/>
    </source>
</evidence>
<dbReference type="Pfam" id="PF02738">
    <property type="entry name" value="MoCoBD_1"/>
    <property type="match status" value="1"/>
</dbReference>
<dbReference type="SMART" id="SM01008">
    <property type="entry name" value="Ald_Xan_dh_C"/>
    <property type="match status" value="1"/>
</dbReference>
<dbReference type="Pfam" id="PF20256">
    <property type="entry name" value="MoCoBD_2"/>
    <property type="match status" value="2"/>
</dbReference>
<dbReference type="PIRSF" id="PIRSF036389">
    <property type="entry name" value="IOR_B"/>
    <property type="match status" value="1"/>
</dbReference>
<dbReference type="AlphaFoldDB" id="A0A657LLU7"/>
<dbReference type="InterPro" id="IPR012368">
    <property type="entry name" value="OxRdtase_Mopterin-bd_su_IorB"/>
</dbReference>
<dbReference type="InterPro" id="IPR037165">
    <property type="entry name" value="AldOxase/xan_DH_Mopterin-bd_sf"/>
</dbReference>
<dbReference type="Proteomes" id="UP000182661">
    <property type="component" value="Unassembled WGS sequence"/>
</dbReference>
<dbReference type="InterPro" id="IPR000674">
    <property type="entry name" value="Ald_Oxase/Xan_DH_a/b"/>
</dbReference>
<proteinExistence type="predicted"/>
<dbReference type="RefSeq" id="WP_071835705.1">
    <property type="nucleotide sequence ID" value="NZ_LSRP01000144.1"/>
</dbReference>
<dbReference type="GO" id="GO:0016491">
    <property type="term" value="F:oxidoreductase activity"/>
    <property type="evidence" value="ECO:0007669"/>
    <property type="project" value="InterPro"/>
</dbReference>
<dbReference type="SUPFAM" id="SSF54665">
    <property type="entry name" value="CO dehydrogenase molybdoprotein N-domain-like"/>
    <property type="match status" value="1"/>
</dbReference>
<feature type="domain" description="Aldehyde oxidase/xanthine dehydrogenase a/b hammerhead" evidence="1">
    <location>
        <begin position="224"/>
        <end position="303"/>
    </location>
</feature>
<dbReference type="InterPro" id="IPR052516">
    <property type="entry name" value="N-heterocyclic_Hydroxylase"/>
</dbReference>
<dbReference type="Gene3D" id="3.30.365.10">
    <property type="entry name" value="Aldehyde oxidase/xanthine dehydrogenase, molybdopterin binding domain"/>
    <property type="match status" value="4"/>
</dbReference>
<dbReference type="Gene3D" id="3.90.1170.50">
    <property type="entry name" value="Aldehyde oxidase/xanthine dehydrogenase, a/b hammerhead"/>
    <property type="match status" value="1"/>
</dbReference>
<dbReference type="InterPro" id="IPR006311">
    <property type="entry name" value="TAT_signal"/>
</dbReference>
<protein>
    <submittedName>
        <fullName evidence="2">Isoquinoline 1-oxidoreductase</fullName>
    </submittedName>
</protein>
<comment type="caution">
    <text evidence="2">The sequence shown here is derived from an EMBL/GenBank/DDBJ whole genome shotgun (WGS) entry which is preliminary data.</text>
</comment>
<name>A0A657LLU7_9HYPH</name>
<keyword evidence="3" id="KW-1185">Reference proteome</keyword>
<dbReference type="InterPro" id="IPR046867">
    <property type="entry name" value="AldOxase/xan_DH_MoCoBD2"/>
</dbReference>
<dbReference type="PANTHER" id="PTHR47495:SF2">
    <property type="entry name" value="ALDEHYDE DEHYDROGENASE"/>
    <property type="match status" value="1"/>
</dbReference>
<reference evidence="2 3" key="1">
    <citation type="submission" date="2016-02" db="EMBL/GenBank/DDBJ databases">
        <title>Genome sequencing of a beta-galactosidase producing bacteria Rhizobium sp. 59.</title>
        <authorList>
            <person name="Wang D."/>
            <person name="Kot W."/>
            <person name="Qin Y."/>
            <person name="Hansen L."/>
            <person name="Naqvi K."/>
            <person name="Rensing C."/>
        </authorList>
    </citation>
    <scope>NUCLEOTIDE SEQUENCE [LARGE SCALE GENOMIC DNA]</scope>
    <source>
        <strain evidence="2 3">59</strain>
    </source>
</reference>
<dbReference type="PANTHER" id="PTHR47495">
    <property type="entry name" value="ALDEHYDE DEHYDROGENASE"/>
    <property type="match status" value="1"/>
</dbReference>
<dbReference type="PROSITE" id="PS51318">
    <property type="entry name" value="TAT"/>
    <property type="match status" value="1"/>
</dbReference>
<dbReference type="SUPFAM" id="SSF56003">
    <property type="entry name" value="Molybdenum cofactor-binding domain"/>
    <property type="match status" value="2"/>
</dbReference>
<dbReference type="InterPro" id="IPR036856">
    <property type="entry name" value="Ald_Oxase/Xan_DH_a/b_sf"/>
</dbReference>
<gene>
    <name evidence="2" type="ORF">AX760_24415</name>
</gene>
<evidence type="ECO:0000313" key="2">
    <source>
        <dbReference type="EMBL" id="OJF90240.1"/>
    </source>
</evidence>
<sequence length="748" mass="79748">MNQIHTDVPGNAASHDKPFNISRRGFLGTVAGALVLGVAVPGAIRPALAQAAAAAAAPGTRVPAFIEIRPDSTVFFRSAFIEGGQGIFTAMAQIVGEELDVDPANFVVEAAPPGPDYGLIGGYRFTGGSFSVRSSYDLMRKLGASARGMLLQAAAERLSVPVAELSTEPGRVMHAASGRSLAYGEIAEAAARLPVPETVTLREPKDFRWIGKPVERLDIRAKSTGKTQYAIDTKVENMLYAAVQHSPRLGGEPGSLANEAEVKVRKGVHSVHRLPGAVAVVADSWWRARMAVEALQVTWTEPAAGTAHAMPADFSSAGHMEKLKATTGDGVVFEEQGDAAAALSSAAKVVEATYDAPHLVHGQLEPPSAVARWNEDGTLELWIPNQAPEMFQGDAAKVADIAPEKVIIHSPMLGGFFGRHFLYQSANPYPQAILLAKAIGRPIKLVWSREEEFLRDTLRPMGVVRFRAGLDQDGNPTAVSAVAVGEGATGRWFGRQPDKVDSSAVEGIAGKIYAIPNKRIAQIHVDDPAIIGFWRSVGHSMNDFFSETFFDEMADAGRKDPYELRLELLKDSARHHTLLQAVAELSGGWKRGPFAAEDGTRRARGLAMASPFGSEVATIAEVSLSDGQVVVHDVWVAIDPGSIVNPRVIEHQVNSAVALGVSSALLEEVVYIDGLPQARNYDGYPILTPDMMPRVHVRIIESGAPIGGIGEPGLPGVPPAIANAVAVLATERPRSLPLSKTTFEEKKA</sequence>
<accession>A0A657LLU7</accession>
<dbReference type="OrthoDB" id="9767994at2"/>
<evidence type="ECO:0000313" key="3">
    <source>
        <dbReference type="Proteomes" id="UP000182661"/>
    </source>
</evidence>